<dbReference type="PANTHER" id="PTHR44757">
    <property type="entry name" value="DIGUANYLATE CYCLASE DGCP"/>
    <property type="match status" value="1"/>
</dbReference>
<gene>
    <name evidence="4" type="ORF">CLV41_101406</name>
</gene>
<protein>
    <submittedName>
        <fullName evidence="4">Diguanylate cyclase (GGDEF)-like protein</fullName>
    </submittedName>
</protein>
<dbReference type="SMART" id="SM00052">
    <property type="entry name" value="EAL"/>
    <property type="match status" value="1"/>
</dbReference>
<accession>A0A2S3V1W8</accession>
<evidence type="ECO:0000256" key="1">
    <source>
        <dbReference type="SAM" id="MobiDB-lite"/>
    </source>
</evidence>
<dbReference type="PROSITE" id="PS50883">
    <property type="entry name" value="EAL"/>
    <property type="match status" value="1"/>
</dbReference>
<evidence type="ECO:0000259" key="3">
    <source>
        <dbReference type="PROSITE" id="PS50887"/>
    </source>
</evidence>
<evidence type="ECO:0000313" key="4">
    <source>
        <dbReference type="EMBL" id="POF33956.1"/>
    </source>
</evidence>
<feature type="domain" description="GGDEF" evidence="3">
    <location>
        <begin position="325"/>
        <end position="462"/>
    </location>
</feature>
<feature type="region of interest" description="Disordered" evidence="1">
    <location>
        <begin position="134"/>
        <end position="168"/>
    </location>
</feature>
<name>A0A2S3V1W8_9HYPH</name>
<comment type="caution">
    <text evidence="4">The sequence shown here is derived from an EMBL/GenBank/DDBJ whole genome shotgun (WGS) entry which is preliminary data.</text>
</comment>
<dbReference type="PROSITE" id="PS50887">
    <property type="entry name" value="GGDEF"/>
    <property type="match status" value="1"/>
</dbReference>
<organism evidence="4 5">
    <name type="scientific">Roseibium marinum</name>
    <dbReference type="NCBI Taxonomy" id="281252"/>
    <lineage>
        <taxon>Bacteria</taxon>
        <taxon>Pseudomonadati</taxon>
        <taxon>Pseudomonadota</taxon>
        <taxon>Alphaproteobacteria</taxon>
        <taxon>Hyphomicrobiales</taxon>
        <taxon>Stappiaceae</taxon>
        <taxon>Roseibium</taxon>
    </lineage>
</organism>
<dbReference type="InterPro" id="IPR000160">
    <property type="entry name" value="GGDEF_dom"/>
</dbReference>
<dbReference type="PANTHER" id="PTHR44757:SF2">
    <property type="entry name" value="BIOFILM ARCHITECTURE MAINTENANCE PROTEIN MBAA"/>
    <property type="match status" value="1"/>
</dbReference>
<dbReference type="CDD" id="cd01948">
    <property type="entry name" value="EAL"/>
    <property type="match status" value="1"/>
</dbReference>
<evidence type="ECO:0000259" key="2">
    <source>
        <dbReference type="PROSITE" id="PS50883"/>
    </source>
</evidence>
<dbReference type="SMART" id="SM00267">
    <property type="entry name" value="GGDEF"/>
    <property type="match status" value="1"/>
</dbReference>
<dbReference type="Pfam" id="PF00990">
    <property type="entry name" value="GGDEF"/>
    <property type="match status" value="1"/>
</dbReference>
<dbReference type="RefSeq" id="WP_208987226.1">
    <property type="nucleotide sequence ID" value="NZ_PPCN01000001.1"/>
</dbReference>
<dbReference type="InterPro" id="IPR052155">
    <property type="entry name" value="Biofilm_reg_signaling"/>
</dbReference>
<dbReference type="SUPFAM" id="SSF55073">
    <property type="entry name" value="Nucleotide cyclase"/>
    <property type="match status" value="1"/>
</dbReference>
<dbReference type="InterPro" id="IPR043128">
    <property type="entry name" value="Rev_trsase/Diguanyl_cyclase"/>
</dbReference>
<dbReference type="SUPFAM" id="SSF141868">
    <property type="entry name" value="EAL domain-like"/>
    <property type="match status" value="1"/>
</dbReference>
<sequence length="714" mass="77349">MQVSQRFIGDRREGSGHPEFHTPAGFHASLLEVLPHAAAYVAQDGSILARNGRLKAVCAALGVDDVPARLSDLLSADSWKRCETVLAAAFNGVPSEASGRMSVKSGAAFCRNVICTSFLSLSRDRRAVLVQFDMSEAHQEEPQDGPREGQPERAREMPGEAPMGLSGTRTVSGSAALNKCLLDHFPDDVVVFNGSESIAERSALLLDVLGGDYEAGFLAAALEELKGHPPQTLYIPQTPSFEPTAYENDRKMCEIRLVPLPGQDDGDSGAGKTMAIIRRNVDCPHEAAENRRLAYLDPLTGLENRRAFTKALKRELKRLASEAETGLAVFYIDLDEFKKVNDLGGHDVGDDMLLRVAACLTLTLGESGTAARIGGDEFAGMLPVADKEVALQVAEEILEGFDRIRLEVHERIFTIGGSIGVAFVDGGRPLREVDASVLLGLADRACLRGKRFGGQSVQIHNVHSADDQVCAAELTALPEPGSFRASELTLYAMPIMHLKKGRIFGSEVLLRLQGERAGELSSRAWIAAAERSGFIAQVDAWTLDKVLNAADRHPARMTLTMNVSADSARDPGFREGFHQRLSANPLLASKLCLEISEKDFLREPSTVESFFRYVTDLGCQTAIDDFAGHWPVLSRLTGLRVVWLKLESGLTRQVTASPAKAAILAGLVRAAHELGIKVAAKHVETAEEADLLRTLDIEAAQGYFFGKPVPWPEG</sequence>
<feature type="compositionally biased region" description="Basic and acidic residues" evidence="1">
    <location>
        <begin position="135"/>
        <end position="158"/>
    </location>
</feature>
<dbReference type="InterPro" id="IPR029787">
    <property type="entry name" value="Nucleotide_cyclase"/>
</dbReference>
<dbReference type="Pfam" id="PF00563">
    <property type="entry name" value="EAL"/>
    <property type="match status" value="1"/>
</dbReference>
<dbReference type="AlphaFoldDB" id="A0A2S3V1W8"/>
<reference evidence="4 5" key="1">
    <citation type="submission" date="2018-01" db="EMBL/GenBank/DDBJ databases">
        <title>Genomic Encyclopedia of Archaeal and Bacterial Type Strains, Phase II (KMG-II): from individual species to whole genera.</title>
        <authorList>
            <person name="Goeker M."/>
        </authorList>
    </citation>
    <scope>NUCLEOTIDE SEQUENCE [LARGE SCALE GENOMIC DNA]</scope>
    <source>
        <strain evidence="4 5">DSM 17023</strain>
    </source>
</reference>
<dbReference type="Gene3D" id="3.30.70.270">
    <property type="match status" value="1"/>
</dbReference>
<dbReference type="InterPro" id="IPR001633">
    <property type="entry name" value="EAL_dom"/>
</dbReference>
<evidence type="ECO:0000313" key="5">
    <source>
        <dbReference type="Proteomes" id="UP000236959"/>
    </source>
</evidence>
<dbReference type="EMBL" id="PPCN01000001">
    <property type="protein sequence ID" value="POF33956.1"/>
    <property type="molecule type" value="Genomic_DNA"/>
</dbReference>
<dbReference type="InterPro" id="IPR035919">
    <property type="entry name" value="EAL_sf"/>
</dbReference>
<dbReference type="NCBIfam" id="TIGR00254">
    <property type="entry name" value="GGDEF"/>
    <property type="match status" value="1"/>
</dbReference>
<proteinExistence type="predicted"/>
<dbReference type="CDD" id="cd01949">
    <property type="entry name" value="GGDEF"/>
    <property type="match status" value="1"/>
</dbReference>
<feature type="domain" description="EAL" evidence="2">
    <location>
        <begin position="471"/>
        <end position="714"/>
    </location>
</feature>
<dbReference type="Proteomes" id="UP000236959">
    <property type="component" value="Unassembled WGS sequence"/>
</dbReference>
<keyword evidence="5" id="KW-1185">Reference proteome</keyword>
<dbReference type="Gene3D" id="3.20.20.450">
    <property type="entry name" value="EAL domain"/>
    <property type="match status" value="1"/>
</dbReference>